<evidence type="ECO:0000256" key="7">
    <source>
        <dbReference type="ARBA" id="ARBA00023170"/>
    </source>
</evidence>
<comment type="caution">
    <text evidence="8">The sequence shown here is derived from an EMBL/GenBank/DDBJ whole genome shotgun (WGS) entry which is preliminary data.</text>
</comment>
<proteinExistence type="predicted"/>
<reference evidence="8" key="1">
    <citation type="submission" date="2020-04" db="EMBL/GenBank/DDBJ databases">
        <authorList>
            <person name="Alioto T."/>
            <person name="Alioto T."/>
            <person name="Gomez Garrido J."/>
        </authorList>
    </citation>
    <scope>NUCLEOTIDE SEQUENCE</scope>
    <source>
        <strain evidence="8">A484AB</strain>
    </source>
</reference>
<keyword evidence="5" id="KW-1133">Transmembrane helix</keyword>
<dbReference type="Proteomes" id="UP001152795">
    <property type="component" value="Unassembled WGS sequence"/>
</dbReference>
<keyword evidence="6" id="KW-0472">Membrane</keyword>
<evidence type="ECO:0000256" key="2">
    <source>
        <dbReference type="ARBA" id="ARBA00022692"/>
    </source>
</evidence>
<evidence type="ECO:0000256" key="1">
    <source>
        <dbReference type="ARBA" id="ARBA00004167"/>
    </source>
</evidence>
<dbReference type="AlphaFoldDB" id="A0A7D9EBK8"/>
<dbReference type="GO" id="GO:0005886">
    <property type="term" value="C:plasma membrane"/>
    <property type="evidence" value="ECO:0007669"/>
    <property type="project" value="TreeGrafter"/>
</dbReference>
<dbReference type="PROSITE" id="PS50853">
    <property type="entry name" value="FN3"/>
    <property type="match status" value="1"/>
</dbReference>
<evidence type="ECO:0000313" key="9">
    <source>
        <dbReference type="Proteomes" id="UP001152795"/>
    </source>
</evidence>
<keyword evidence="2" id="KW-0812">Transmembrane</keyword>
<dbReference type="CDD" id="cd00063">
    <property type="entry name" value="FN3"/>
    <property type="match status" value="1"/>
</dbReference>
<dbReference type="InterPro" id="IPR003961">
    <property type="entry name" value="FN3_dom"/>
</dbReference>
<evidence type="ECO:0000256" key="3">
    <source>
        <dbReference type="ARBA" id="ARBA00022741"/>
    </source>
</evidence>
<keyword evidence="4" id="KW-0067">ATP-binding</keyword>
<evidence type="ECO:0000256" key="6">
    <source>
        <dbReference type="ARBA" id="ARBA00023136"/>
    </source>
</evidence>
<dbReference type="InterPro" id="IPR050449">
    <property type="entry name" value="Ephrin_rcpt_TKs"/>
</dbReference>
<organism evidence="8 9">
    <name type="scientific">Paramuricea clavata</name>
    <name type="common">Red gorgonian</name>
    <name type="synonym">Violescent sea-whip</name>
    <dbReference type="NCBI Taxonomy" id="317549"/>
    <lineage>
        <taxon>Eukaryota</taxon>
        <taxon>Metazoa</taxon>
        <taxon>Cnidaria</taxon>
        <taxon>Anthozoa</taxon>
        <taxon>Octocorallia</taxon>
        <taxon>Malacalcyonacea</taxon>
        <taxon>Plexauridae</taxon>
        <taxon>Paramuricea</taxon>
    </lineage>
</organism>
<gene>
    <name evidence="8" type="ORF">PACLA_8A067431</name>
</gene>
<dbReference type="PANTHER" id="PTHR46877">
    <property type="entry name" value="EPH RECEPTOR A5"/>
    <property type="match status" value="1"/>
</dbReference>
<evidence type="ECO:0000256" key="5">
    <source>
        <dbReference type="ARBA" id="ARBA00022989"/>
    </source>
</evidence>
<evidence type="ECO:0000256" key="4">
    <source>
        <dbReference type="ARBA" id="ARBA00022840"/>
    </source>
</evidence>
<name>A0A7D9EBK8_PARCT</name>
<keyword evidence="9" id="KW-1185">Reference proteome</keyword>
<dbReference type="GO" id="GO:0005524">
    <property type="term" value="F:ATP binding"/>
    <property type="evidence" value="ECO:0007669"/>
    <property type="project" value="UniProtKB-KW"/>
</dbReference>
<keyword evidence="3" id="KW-0547">Nucleotide-binding</keyword>
<keyword evidence="7 8" id="KW-0675">Receptor</keyword>
<protein>
    <submittedName>
        <fullName evidence="8">Angiopoietin-1 receptor-like</fullName>
    </submittedName>
</protein>
<accession>A0A7D9EBK8</accession>
<comment type="subcellular location">
    <subcellularLocation>
        <location evidence="1">Membrane</location>
        <topology evidence="1">Single-pass membrane protein</topology>
    </subcellularLocation>
</comment>
<dbReference type="Pfam" id="PF00041">
    <property type="entry name" value="fn3"/>
    <property type="match status" value="1"/>
</dbReference>
<dbReference type="InterPro" id="IPR036116">
    <property type="entry name" value="FN3_sf"/>
</dbReference>
<dbReference type="EMBL" id="CACRXK020005298">
    <property type="protein sequence ID" value="CAB4005740.1"/>
    <property type="molecule type" value="Genomic_DNA"/>
</dbReference>
<sequence length="295" mass="33484">MILTFISTISNGSVKVIFRVIVKVLKPSKETSDVVAVKVGRKIIKQLKTGRIGNILVIPDAIKLNVPPPPPANVTYSDVRETRVHIYWDPPELHEMFSIERYYITYLKYGQKIWSNNTINGDQLTNFQVDNLESDTFYILRIIAGNEYGLGKESKRMEIKTMKVKIVSPWYYIGPIIAVACVTLLVTIICLMRRVSFSGAWKLVEDGKLKTDKKEAKTTFQMMERNRQNENTYINLAFSASLANSAWKEILRTSIEISNETLIPGEFGITTIRGTLSCPHEKKKEACSVKMLKGN</sequence>
<evidence type="ECO:0000313" key="8">
    <source>
        <dbReference type="EMBL" id="CAB4005740.1"/>
    </source>
</evidence>
<dbReference type="PANTHER" id="PTHR46877:SF14">
    <property type="entry name" value="RECEPTOR PROTEIN-TYROSINE KINASE"/>
    <property type="match status" value="1"/>
</dbReference>
<dbReference type="InterPro" id="IPR013783">
    <property type="entry name" value="Ig-like_fold"/>
</dbReference>
<dbReference type="SUPFAM" id="SSF49265">
    <property type="entry name" value="Fibronectin type III"/>
    <property type="match status" value="1"/>
</dbReference>
<dbReference type="SMART" id="SM00060">
    <property type="entry name" value="FN3"/>
    <property type="match status" value="1"/>
</dbReference>
<dbReference type="Gene3D" id="2.60.40.10">
    <property type="entry name" value="Immunoglobulins"/>
    <property type="match status" value="1"/>
</dbReference>
<dbReference type="OrthoDB" id="6150124at2759"/>